<evidence type="ECO:0000313" key="1">
    <source>
        <dbReference type="EMBL" id="KAH7968883.1"/>
    </source>
</evidence>
<dbReference type="SUPFAM" id="SSF52047">
    <property type="entry name" value="RNI-like"/>
    <property type="match status" value="1"/>
</dbReference>
<proteinExistence type="predicted"/>
<sequence length="89" mass="9715">MTTVSQSVAAVLPHVNELQELEFSHAPFNSTSFKGLSEFLASILSLTTLTMTDQHMKREDAVVALQGLWQNMTVATLSLHTNILSPISS</sequence>
<comment type="caution">
    <text evidence="1">The sequence shown here is derived from an EMBL/GenBank/DDBJ whole genome shotgun (WGS) entry which is preliminary data.</text>
</comment>
<dbReference type="InterPro" id="IPR032675">
    <property type="entry name" value="LRR_dom_sf"/>
</dbReference>
<accession>A0A9D4Q6M8</accession>
<dbReference type="AlphaFoldDB" id="A0A9D4Q6M8"/>
<gene>
    <name evidence="1" type="ORF">HPB52_012113</name>
</gene>
<dbReference type="Proteomes" id="UP000821837">
    <property type="component" value="Unassembled WGS sequence"/>
</dbReference>
<reference evidence="1" key="1">
    <citation type="journal article" date="2020" name="Cell">
        <title>Large-Scale Comparative Analyses of Tick Genomes Elucidate Their Genetic Diversity and Vector Capacities.</title>
        <authorList>
            <consortium name="Tick Genome and Microbiome Consortium (TIGMIC)"/>
            <person name="Jia N."/>
            <person name="Wang J."/>
            <person name="Shi W."/>
            <person name="Du L."/>
            <person name="Sun Y."/>
            <person name="Zhan W."/>
            <person name="Jiang J.F."/>
            <person name="Wang Q."/>
            <person name="Zhang B."/>
            <person name="Ji P."/>
            <person name="Bell-Sakyi L."/>
            <person name="Cui X.M."/>
            <person name="Yuan T.T."/>
            <person name="Jiang B.G."/>
            <person name="Yang W.F."/>
            <person name="Lam T.T."/>
            <person name="Chang Q.C."/>
            <person name="Ding S.J."/>
            <person name="Wang X.J."/>
            <person name="Zhu J.G."/>
            <person name="Ruan X.D."/>
            <person name="Zhao L."/>
            <person name="Wei J.T."/>
            <person name="Ye R.Z."/>
            <person name="Que T.C."/>
            <person name="Du C.H."/>
            <person name="Zhou Y.H."/>
            <person name="Cheng J.X."/>
            <person name="Dai P.F."/>
            <person name="Guo W.B."/>
            <person name="Han X.H."/>
            <person name="Huang E.J."/>
            <person name="Li L.F."/>
            <person name="Wei W."/>
            <person name="Gao Y.C."/>
            <person name="Liu J.Z."/>
            <person name="Shao H.Z."/>
            <person name="Wang X."/>
            <person name="Wang C.C."/>
            <person name="Yang T.C."/>
            <person name="Huo Q.B."/>
            <person name="Li W."/>
            <person name="Chen H.Y."/>
            <person name="Chen S.E."/>
            <person name="Zhou L.G."/>
            <person name="Ni X.B."/>
            <person name="Tian J.H."/>
            <person name="Sheng Y."/>
            <person name="Liu T."/>
            <person name="Pan Y.S."/>
            <person name="Xia L.Y."/>
            <person name="Li J."/>
            <person name="Zhao F."/>
            <person name="Cao W.C."/>
        </authorList>
    </citation>
    <scope>NUCLEOTIDE SEQUENCE</scope>
    <source>
        <strain evidence="1">Rsan-2018</strain>
    </source>
</reference>
<dbReference type="EMBL" id="JABSTV010001248">
    <property type="protein sequence ID" value="KAH7968883.1"/>
    <property type="molecule type" value="Genomic_DNA"/>
</dbReference>
<name>A0A9D4Q6M8_RHISA</name>
<dbReference type="Gene3D" id="3.80.10.10">
    <property type="entry name" value="Ribonuclease Inhibitor"/>
    <property type="match status" value="1"/>
</dbReference>
<protein>
    <submittedName>
        <fullName evidence="1">Uncharacterized protein</fullName>
    </submittedName>
</protein>
<evidence type="ECO:0000313" key="2">
    <source>
        <dbReference type="Proteomes" id="UP000821837"/>
    </source>
</evidence>
<organism evidence="1 2">
    <name type="scientific">Rhipicephalus sanguineus</name>
    <name type="common">Brown dog tick</name>
    <name type="synonym">Ixodes sanguineus</name>
    <dbReference type="NCBI Taxonomy" id="34632"/>
    <lineage>
        <taxon>Eukaryota</taxon>
        <taxon>Metazoa</taxon>
        <taxon>Ecdysozoa</taxon>
        <taxon>Arthropoda</taxon>
        <taxon>Chelicerata</taxon>
        <taxon>Arachnida</taxon>
        <taxon>Acari</taxon>
        <taxon>Parasitiformes</taxon>
        <taxon>Ixodida</taxon>
        <taxon>Ixodoidea</taxon>
        <taxon>Ixodidae</taxon>
        <taxon>Rhipicephalinae</taxon>
        <taxon>Rhipicephalus</taxon>
        <taxon>Rhipicephalus</taxon>
    </lineage>
</organism>
<keyword evidence="2" id="KW-1185">Reference proteome</keyword>
<reference evidence="1" key="2">
    <citation type="submission" date="2021-09" db="EMBL/GenBank/DDBJ databases">
        <authorList>
            <person name="Jia N."/>
            <person name="Wang J."/>
            <person name="Shi W."/>
            <person name="Du L."/>
            <person name="Sun Y."/>
            <person name="Zhan W."/>
            <person name="Jiang J."/>
            <person name="Wang Q."/>
            <person name="Zhang B."/>
            <person name="Ji P."/>
            <person name="Sakyi L.B."/>
            <person name="Cui X."/>
            <person name="Yuan T."/>
            <person name="Jiang B."/>
            <person name="Yang W."/>
            <person name="Lam T.T.-Y."/>
            <person name="Chang Q."/>
            <person name="Ding S."/>
            <person name="Wang X."/>
            <person name="Zhu J."/>
            <person name="Ruan X."/>
            <person name="Zhao L."/>
            <person name="Wei J."/>
            <person name="Que T."/>
            <person name="Du C."/>
            <person name="Cheng J."/>
            <person name="Dai P."/>
            <person name="Han X."/>
            <person name="Huang E."/>
            <person name="Gao Y."/>
            <person name="Liu J."/>
            <person name="Shao H."/>
            <person name="Ye R."/>
            <person name="Li L."/>
            <person name="Wei W."/>
            <person name="Wang X."/>
            <person name="Wang C."/>
            <person name="Huo Q."/>
            <person name="Li W."/>
            <person name="Guo W."/>
            <person name="Chen H."/>
            <person name="Chen S."/>
            <person name="Zhou L."/>
            <person name="Zhou L."/>
            <person name="Ni X."/>
            <person name="Tian J."/>
            <person name="Zhou Y."/>
            <person name="Sheng Y."/>
            <person name="Liu T."/>
            <person name="Pan Y."/>
            <person name="Xia L."/>
            <person name="Li J."/>
            <person name="Zhao F."/>
            <person name="Cao W."/>
        </authorList>
    </citation>
    <scope>NUCLEOTIDE SEQUENCE</scope>
    <source>
        <strain evidence="1">Rsan-2018</strain>
        <tissue evidence="1">Larvae</tissue>
    </source>
</reference>